<dbReference type="Pfam" id="PF01551">
    <property type="entry name" value="Peptidase_M23"/>
    <property type="match status" value="1"/>
</dbReference>
<gene>
    <name evidence="3" type="ORF">QQ008_21885</name>
</gene>
<evidence type="ECO:0000256" key="1">
    <source>
        <dbReference type="ARBA" id="ARBA00022729"/>
    </source>
</evidence>
<accession>A0ABT8KUK6</accession>
<reference evidence="3" key="1">
    <citation type="submission" date="2023-06" db="EMBL/GenBank/DDBJ databases">
        <title>Genomic of Parafulvivirga corallium.</title>
        <authorList>
            <person name="Wang G."/>
        </authorList>
    </citation>
    <scope>NUCLEOTIDE SEQUENCE</scope>
    <source>
        <strain evidence="3">BMA10</strain>
    </source>
</reference>
<evidence type="ECO:0000259" key="2">
    <source>
        <dbReference type="Pfam" id="PF01551"/>
    </source>
</evidence>
<dbReference type="Proteomes" id="UP001172082">
    <property type="component" value="Unassembled WGS sequence"/>
</dbReference>
<dbReference type="SUPFAM" id="SSF51261">
    <property type="entry name" value="Duplicated hybrid motif"/>
    <property type="match status" value="1"/>
</dbReference>
<dbReference type="GO" id="GO:0016787">
    <property type="term" value="F:hydrolase activity"/>
    <property type="evidence" value="ECO:0007669"/>
    <property type="project" value="UniProtKB-KW"/>
</dbReference>
<organism evidence="3 4">
    <name type="scientific">Splendidivirga corallicola</name>
    <dbReference type="NCBI Taxonomy" id="3051826"/>
    <lineage>
        <taxon>Bacteria</taxon>
        <taxon>Pseudomonadati</taxon>
        <taxon>Bacteroidota</taxon>
        <taxon>Cytophagia</taxon>
        <taxon>Cytophagales</taxon>
        <taxon>Splendidivirgaceae</taxon>
        <taxon>Splendidivirga</taxon>
    </lineage>
</organism>
<sequence>MNKKIIQLSLKVDSLAHEVDQKERFIQNIQSIIKGEDVDEFETADLEEPTSPNDLNKEIDLSQVSAIDSVFRREFEESGIEVVRVKNTEDFKLQELFFFSPLADPVVSSPYSAKNEHFGVDLVAKEGEPIKSISDGTVIFSGFQTEGGYMMAIQHRNNLISVYKHNSSLLKKVGTFVNEGEIIAIIGNTGELTTAPHLHFELWYNGYAVNPEEFVKF</sequence>
<dbReference type="CDD" id="cd12797">
    <property type="entry name" value="M23_peptidase"/>
    <property type="match status" value="1"/>
</dbReference>
<evidence type="ECO:0000313" key="4">
    <source>
        <dbReference type="Proteomes" id="UP001172082"/>
    </source>
</evidence>
<dbReference type="InterPro" id="IPR016047">
    <property type="entry name" value="M23ase_b-sheet_dom"/>
</dbReference>
<evidence type="ECO:0000313" key="3">
    <source>
        <dbReference type="EMBL" id="MDN5204058.1"/>
    </source>
</evidence>
<comment type="caution">
    <text evidence="3">The sequence shown here is derived from an EMBL/GenBank/DDBJ whole genome shotgun (WGS) entry which is preliminary data.</text>
</comment>
<dbReference type="PANTHER" id="PTHR21666:SF289">
    <property type="entry name" value="L-ALA--D-GLU ENDOPEPTIDASE"/>
    <property type="match status" value="1"/>
</dbReference>
<keyword evidence="4" id="KW-1185">Reference proteome</keyword>
<dbReference type="EMBL" id="JAUJEA010000009">
    <property type="protein sequence ID" value="MDN5204058.1"/>
    <property type="molecule type" value="Genomic_DNA"/>
</dbReference>
<proteinExistence type="predicted"/>
<dbReference type="RefSeq" id="WP_346754082.1">
    <property type="nucleotide sequence ID" value="NZ_JAUJEA010000009.1"/>
</dbReference>
<dbReference type="InterPro" id="IPR011055">
    <property type="entry name" value="Dup_hybrid_motif"/>
</dbReference>
<keyword evidence="1" id="KW-0732">Signal</keyword>
<keyword evidence="3" id="KW-0378">Hydrolase</keyword>
<dbReference type="Gene3D" id="2.70.70.10">
    <property type="entry name" value="Glucose Permease (Domain IIA)"/>
    <property type="match status" value="1"/>
</dbReference>
<name>A0ABT8KUK6_9BACT</name>
<dbReference type="InterPro" id="IPR050570">
    <property type="entry name" value="Cell_wall_metabolism_enzyme"/>
</dbReference>
<dbReference type="PANTHER" id="PTHR21666">
    <property type="entry name" value="PEPTIDASE-RELATED"/>
    <property type="match status" value="1"/>
</dbReference>
<protein>
    <submittedName>
        <fullName evidence="3">M23 family metallopeptidase</fullName>
        <ecNumber evidence="3">3.4.-.-</ecNumber>
    </submittedName>
</protein>
<dbReference type="EC" id="3.4.-.-" evidence="3"/>
<feature type="domain" description="M23ase beta-sheet core" evidence="2">
    <location>
        <begin position="116"/>
        <end position="211"/>
    </location>
</feature>